<keyword evidence="1" id="KW-1133">Transmembrane helix</keyword>
<keyword evidence="1" id="KW-0472">Membrane</keyword>
<organism evidence="2 3">
    <name type="scientific">Cystoisospora suis</name>
    <dbReference type="NCBI Taxonomy" id="483139"/>
    <lineage>
        <taxon>Eukaryota</taxon>
        <taxon>Sar</taxon>
        <taxon>Alveolata</taxon>
        <taxon>Apicomplexa</taxon>
        <taxon>Conoidasida</taxon>
        <taxon>Coccidia</taxon>
        <taxon>Eucoccidiorida</taxon>
        <taxon>Eimeriorina</taxon>
        <taxon>Sarcocystidae</taxon>
        <taxon>Cystoisospora</taxon>
    </lineage>
</organism>
<accession>A0A2C6KWT7</accession>
<evidence type="ECO:0000313" key="3">
    <source>
        <dbReference type="Proteomes" id="UP000221165"/>
    </source>
</evidence>
<comment type="caution">
    <text evidence="2">The sequence shown here is derived from an EMBL/GenBank/DDBJ whole genome shotgun (WGS) entry which is preliminary data.</text>
</comment>
<dbReference type="Proteomes" id="UP000221165">
    <property type="component" value="Unassembled WGS sequence"/>
</dbReference>
<evidence type="ECO:0000256" key="1">
    <source>
        <dbReference type="SAM" id="Phobius"/>
    </source>
</evidence>
<name>A0A2C6KWT7_9APIC</name>
<dbReference type="AlphaFoldDB" id="A0A2C6KWT7"/>
<dbReference type="RefSeq" id="XP_067922334.1">
    <property type="nucleotide sequence ID" value="XM_068065685.1"/>
</dbReference>
<sequence>MNGGLCHFFVFLFLRATSQRTPFFLSFLLGKGSFHLSLLLPVILFRNLHERKTFACIENSNIRERKRKRGTSVSTD</sequence>
<dbReference type="EMBL" id="MIGC01002668">
    <property type="protein sequence ID" value="PHJ20648.1"/>
    <property type="molecule type" value="Genomic_DNA"/>
</dbReference>
<evidence type="ECO:0000313" key="2">
    <source>
        <dbReference type="EMBL" id="PHJ20648.1"/>
    </source>
</evidence>
<keyword evidence="3" id="KW-1185">Reference proteome</keyword>
<gene>
    <name evidence="2" type="ORF">CSUI_005509</name>
</gene>
<dbReference type="VEuPathDB" id="ToxoDB:CSUI_005509"/>
<protein>
    <submittedName>
        <fullName evidence="2">Uncharacterized protein</fullName>
    </submittedName>
</protein>
<proteinExistence type="predicted"/>
<reference evidence="2 3" key="1">
    <citation type="journal article" date="2017" name="Int. J. Parasitol.">
        <title>The genome of the protozoan parasite Cystoisospora suis and a reverse vaccinology approach to identify vaccine candidates.</title>
        <authorList>
            <person name="Palmieri N."/>
            <person name="Shrestha A."/>
            <person name="Ruttkowski B."/>
            <person name="Beck T."/>
            <person name="Vogl C."/>
            <person name="Tomley F."/>
            <person name="Blake D.P."/>
            <person name="Joachim A."/>
        </authorList>
    </citation>
    <scope>NUCLEOTIDE SEQUENCE [LARGE SCALE GENOMIC DNA]</scope>
    <source>
        <strain evidence="2 3">Wien I</strain>
    </source>
</reference>
<dbReference type="GeneID" id="94428896"/>
<feature type="transmembrane region" description="Helical" evidence="1">
    <location>
        <begin position="28"/>
        <end position="45"/>
    </location>
</feature>
<keyword evidence="1" id="KW-0812">Transmembrane</keyword>